<accession>A0A6C0EIR7</accession>
<keyword evidence="1" id="KW-1133">Transmembrane helix</keyword>
<dbReference type="InterPro" id="IPR036019">
    <property type="entry name" value="MscL_channel"/>
</dbReference>
<feature type="transmembrane region" description="Helical" evidence="1">
    <location>
        <begin position="30"/>
        <end position="51"/>
    </location>
</feature>
<evidence type="ECO:0000256" key="1">
    <source>
        <dbReference type="SAM" id="Phobius"/>
    </source>
</evidence>
<dbReference type="SUPFAM" id="SSF81330">
    <property type="entry name" value="Gated mechanosensitive channel"/>
    <property type="match status" value="1"/>
</dbReference>
<dbReference type="Gene3D" id="1.10.1200.120">
    <property type="entry name" value="Large-conductance mechanosensitive channel, MscL, domain 1"/>
    <property type="match status" value="1"/>
</dbReference>
<dbReference type="Pfam" id="PF01741">
    <property type="entry name" value="MscL"/>
    <property type="match status" value="1"/>
</dbReference>
<keyword evidence="1" id="KW-0472">Membrane</keyword>
<dbReference type="EMBL" id="MN738865">
    <property type="protein sequence ID" value="QHT28898.1"/>
    <property type="molecule type" value="Genomic_DNA"/>
</dbReference>
<name>A0A6C0EIR7_9ZZZZ</name>
<sequence length="127" mass="14147">MSSMEIINNTEKMVGEGVGSFYKVLKDFNVIGFVLGLLIANSVAEIANSFIDGIIMPSIKPLLDRIKSNNTNIKVGGLNLHLDKFLNSLLKFLVLAFIIFILLQLGINMTRPLTWVRIEQIKDGLKL</sequence>
<evidence type="ECO:0000313" key="2">
    <source>
        <dbReference type="EMBL" id="QHT28898.1"/>
    </source>
</evidence>
<evidence type="ECO:0008006" key="3">
    <source>
        <dbReference type="Google" id="ProtNLM"/>
    </source>
</evidence>
<dbReference type="AlphaFoldDB" id="A0A6C0EIR7"/>
<dbReference type="InterPro" id="IPR037673">
    <property type="entry name" value="MSC/AndL"/>
</dbReference>
<protein>
    <recommendedName>
        <fullName evidence="3">Large conductance mechanosensitive channel protein</fullName>
    </recommendedName>
</protein>
<reference evidence="2" key="1">
    <citation type="journal article" date="2020" name="Nature">
        <title>Giant virus diversity and host interactions through global metagenomics.</title>
        <authorList>
            <person name="Schulz F."/>
            <person name="Roux S."/>
            <person name="Paez-Espino D."/>
            <person name="Jungbluth S."/>
            <person name="Walsh D.A."/>
            <person name="Denef V.J."/>
            <person name="McMahon K.D."/>
            <person name="Konstantinidis K.T."/>
            <person name="Eloe-Fadrosh E.A."/>
            <person name="Kyrpides N.C."/>
            <person name="Woyke T."/>
        </authorList>
    </citation>
    <scope>NUCLEOTIDE SEQUENCE</scope>
    <source>
        <strain evidence="2">GVMAG-M-3300001351-8</strain>
    </source>
</reference>
<keyword evidence="1" id="KW-0812">Transmembrane</keyword>
<feature type="transmembrane region" description="Helical" evidence="1">
    <location>
        <begin position="89"/>
        <end position="107"/>
    </location>
</feature>
<proteinExistence type="predicted"/>
<organism evidence="2">
    <name type="scientific">viral metagenome</name>
    <dbReference type="NCBI Taxonomy" id="1070528"/>
    <lineage>
        <taxon>unclassified sequences</taxon>
        <taxon>metagenomes</taxon>
        <taxon>organismal metagenomes</taxon>
    </lineage>
</organism>